<gene>
    <name evidence="1" type="ORF">EMPS_10587</name>
</gene>
<dbReference type="OrthoDB" id="2393824at2759"/>
<evidence type="ECO:0000313" key="2">
    <source>
        <dbReference type="Proteomes" id="UP000827284"/>
    </source>
</evidence>
<dbReference type="EMBL" id="BQFW01000014">
    <property type="protein sequence ID" value="GJJ78228.1"/>
    <property type="molecule type" value="Genomic_DNA"/>
</dbReference>
<organism evidence="1 2">
    <name type="scientific">Entomortierella parvispora</name>
    <dbReference type="NCBI Taxonomy" id="205924"/>
    <lineage>
        <taxon>Eukaryota</taxon>
        <taxon>Fungi</taxon>
        <taxon>Fungi incertae sedis</taxon>
        <taxon>Mucoromycota</taxon>
        <taxon>Mortierellomycotina</taxon>
        <taxon>Mortierellomycetes</taxon>
        <taxon>Mortierellales</taxon>
        <taxon>Mortierellaceae</taxon>
        <taxon>Entomortierella</taxon>
    </lineage>
</organism>
<keyword evidence="2" id="KW-1185">Reference proteome</keyword>
<reference evidence="1" key="2">
    <citation type="journal article" date="2022" name="Microbiol. Resour. Announc.">
        <title>Whole-Genome Sequence of Entomortierella parvispora E1425, a Mucoromycotan Fungus Associated with Burkholderiaceae-Related Endosymbiotic Bacteria.</title>
        <authorList>
            <person name="Herlambang A."/>
            <person name="Guo Y."/>
            <person name="Takashima Y."/>
            <person name="Narisawa K."/>
            <person name="Ohta H."/>
            <person name="Nishizawa T."/>
        </authorList>
    </citation>
    <scope>NUCLEOTIDE SEQUENCE</scope>
    <source>
        <strain evidence="1">E1425</strain>
    </source>
</reference>
<sequence length="669" mass="75161">MAKFLSIFCLFNGYTTSQGFDVLIESGASVSRLAQRVMEMSNIAFDPLNVPTLWKVNLSDAEKGSAVTVEVKTIANKTELHPKERLSTLTLDDDTYVIIQLREKVAVRPAPVVPSESPMFVDDSPAASRPHVECWQQLVENINITFFAYESEGSESLARFMEPGIGIPTTTGALAGLPNIQARAKQGLNKPNLMFLNLPVSVEAEEPPSTTDRALEKIYGRVIPLLPFFGVTGCGKTRTAIEMLCKNWGFYFNASDTDLGSDDLSVFLKLVQETARYQNRDLESNNHVHTLTLALVLTRILVLNRCLDIAENKGVPFTCKKWMLLQVDARSVGVQDLFANLFLSIAAAIHCYTVGTVEMSALVRGRFTSLRQRLLEAPSLRFGDKVLLVIDEAQNLGKEGYGAFLSQRRPSEAARQAGGSALDDYMQPILSPLMHGFYKTSAYRDTFCVMPCATGFSIFDLKWLEDSGAITKGYQEQLGPFTNFQGWRSLEQVQEYRHLIRRSLLNDDSRDNFDDLVPGESVEELYERLRGRFRPIVSAIELMLTPSSDQSDWRMAIKKIEDRLSSTAQPLYGRGNIAFDINRMVERVARDEARYAEYHNIQTTLKAFVLEHHLPEYPLILDGEEAPLVEASVGRILHFGEEPKTVLDEPFALLAARNYFQMLTWMMNQ</sequence>
<evidence type="ECO:0000313" key="1">
    <source>
        <dbReference type="EMBL" id="GJJ78228.1"/>
    </source>
</evidence>
<reference evidence="1" key="1">
    <citation type="submission" date="2021-11" db="EMBL/GenBank/DDBJ databases">
        <authorList>
            <person name="Herlambang A."/>
            <person name="Guo Y."/>
            <person name="Takashima Y."/>
            <person name="Nishizawa T."/>
        </authorList>
    </citation>
    <scope>NUCLEOTIDE SEQUENCE</scope>
    <source>
        <strain evidence="1">E1425</strain>
    </source>
</reference>
<dbReference type="AlphaFoldDB" id="A0A9P3HKU6"/>
<dbReference type="Proteomes" id="UP000827284">
    <property type="component" value="Unassembled WGS sequence"/>
</dbReference>
<protein>
    <submittedName>
        <fullName evidence="1">Uncharacterized protein</fullName>
    </submittedName>
</protein>
<accession>A0A9P3HKU6</accession>
<name>A0A9P3HKU6_9FUNG</name>
<proteinExistence type="predicted"/>
<comment type="caution">
    <text evidence="1">The sequence shown here is derived from an EMBL/GenBank/DDBJ whole genome shotgun (WGS) entry which is preliminary data.</text>
</comment>